<feature type="domain" description="DUF8054" evidence="3">
    <location>
        <begin position="10"/>
        <end position="88"/>
    </location>
</feature>
<dbReference type="Proteomes" id="UP000258707">
    <property type="component" value="Chromosome"/>
</dbReference>
<evidence type="ECO:0000259" key="3">
    <source>
        <dbReference type="Pfam" id="PF26236"/>
    </source>
</evidence>
<dbReference type="Pfam" id="PF26237">
    <property type="entry name" value="DUF8054_C"/>
    <property type="match status" value="1"/>
</dbReference>
<name>A0A346PCI2_9EURY</name>
<feature type="domain" description="DUF8054" evidence="5">
    <location>
        <begin position="149"/>
        <end position="269"/>
    </location>
</feature>
<dbReference type="AlphaFoldDB" id="A0A346PCI2"/>
<keyword evidence="2" id="KW-1133">Transmembrane helix</keyword>
<gene>
    <name evidence="6" type="ORF">AArc1_0886</name>
</gene>
<feature type="compositionally biased region" description="Basic and acidic residues" evidence="1">
    <location>
        <begin position="130"/>
        <end position="142"/>
    </location>
</feature>
<feature type="region of interest" description="Disordered" evidence="1">
    <location>
        <begin position="93"/>
        <end position="144"/>
    </location>
</feature>
<organism evidence="6 7">
    <name type="scientific">Natrarchaeobaculum sulfurireducens</name>
    <dbReference type="NCBI Taxonomy" id="2044521"/>
    <lineage>
        <taxon>Archaea</taxon>
        <taxon>Methanobacteriati</taxon>
        <taxon>Methanobacteriota</taxon>
        <taxon>Stenosarchaea group</taxon>
        <taxon>Halobacteria</taxon>
        <taxon>Halobacteriales</taxon>
        <taxon>Natrialbaceae</taxon>
        <taxon>Natrarchaeobaculum</taxon>
    </lineage>
</organism>
<protein>
    <submittedName>
        <fullName evidence="6">Uncharacterized protein</fullName>
    </submittedName>
</protein>
<evidence type="ECO:0000313" key="6">
    <source>
        <dbReference type="EMBL" id="AXR77227.1"/>
    </source>
</evidence>
<keyword evidence="2" id="KW-0812">Transmembrane</keyword>
<accession>A0A346PCI2</accession>
<dbReference type="Pfam" id="PF26238">
    <property type="entry name" value="DUF8054_M"/>
    <property type="match status" value="1"/>
</dbReference>
<dbReference type="Pfam" id="PF26236">
    <property type="entry name" value="DUF8054_N"/>
    <property type="match status" value="1"/>
</dbReference>
<dbReference type="EMBL" id="CP024047">
    <property type="protein sequence ID" value="AXR77227.1"/>
    <property type="molecule type" value="Genomic_DNA"/>
</dbReference>
<sequence length="319" mass="34740">MSMKKPVLGALHQPEYTGENRCEACTVVNAIIAAVLGAIVARKSKFIAAITIGVSAVLIYLRGYLVPGTPTLTKRYLSPSLLRLFGKEPEPTTYSGFGPVESEPNESPAAPQSRPSTQGDTESTDAAVADGDRTKTEDRTNADADPITPEAFFLEHDIIEPCAEVEDLCLTESFRIEWHEEINRIDADALKAEDAAVAVGLTDEEGGFEIVHHGDARVLRRDNRRIGQWPSQAALVADVTAARVLDSWVEEWTSLTIDKKGALLNGLRLFLETCPMTGGDVTMDEETVESCCRSYDVIAVTCAKSGERLFEHPVTESED</sequence>
<dbReference type="InterPro" id="IPR058775">
    <property type="entry name" value="DUF8054_M"/>
</dbReference>
<dbReference type="InterPro" id="IPR058674">
    <property type="entry name" value="DUF8054_N"/>
</dbReference>
<dbReference type="KEGG" id="nan:AArc1_0886"/>
<evidence type="ECO:0000259" key="5">
    <source>
        <dbReference type="Pfam" id="PF26238"/>
    </source>
</evidence>
<dbReference type="InterPro" id="IPR058675">
    <property type="entry name" value="DUF8054_C"/>
</dbReference>
<feature type="transmembrane region" description="Helical" evidence="2">
    <location>
        <begin position="46"/>
        <end position="65"/>
    </location>
</feature>
<evidence type="ECO:0000256" key="1">
    <source>
        <dbReference type="SAM" id="MobiDB-lite"/>
    </source>
</evidence>
<evidence type="ECO:0000313" key="7">
    <source>
        <dbReference type="Proteomes" id="UP000258707"/>
    </source>
</evidence>
<evidence type="ECO:0000256" key="2">
    <source>
        <dbReference type="SAM" id="Phobius"/>
    </source>
</evidence>
<feature type="domain" description="DUF8054" evidence="4">
    <location>
        <begin position="272"/>
        <end position="312"/>
    </location>
</feature>
<reference evidence="7" key="1">
    <citation type="submission" date="2017-10" db="EMBL/GenBank/DDBJ databases">
        <title>Phenotypic and genomic properties of facultatively anaerobic sulfur-reducing natronoarchaea from hypersaline soda lakes.</title>
        <authorList>
            <person name="Sorokin D.Y."/>
            <person name="Kublanov I.V."/>
            <person name="Roman P."/>
            <person name="Sinninghe Damste J.S."/>
            <person name="Golyshin P.N."/>
            <person name="Rojo D."/>
            <person name="Ciordia S."/>
            <person name="Mena Md.C."/>
            <person name="Ferrer M."/>
            <person name="Messina E."/>
            <person name="Smedile F."/>
            <person name="La Spada G."/>
            <person name="La Cono V."/>
            <person name="Yakimov M.M."/>
        </authorList>
    </citation>
    <scope>NUCLEOTIDE SEQUENCE [LARGE SCALE GENOMIC DNA]</scope>
    <source>
        <strain evidence="7">AArc1</strain>
    </source>
</reference>
<evidence type="ECO:0000259" key="4">
    <source>
        <dbReference type="Pfam" id="PF26237"/>
    </source>
</evidence>
<keyword evidence="2" id="KW-0472">Membrane</keyword>
<proteinExistence type="predicted"/>